<evidence type="ECO:0000259" key="2">
    <source>
        <dbReference type="Pfam" id="PF24845"/>
    </source>
</evidence>
<evidence type="ECO:0000313" key="3">
    <source>
        <dbReference type="EMBL" id="CAE6448333.1"/>
    </source>
</evidence>
<name>A0A8H3B690_9AGAM</name>
<dbReference type="PANTHER" id="PTHR39477:SF1">
    <property type="entry name" value="BETA-FLANKING PROTEIN"/>
    <property type="match status" value="1"/>
</dbReference>
<gene>
    <name evidence="3" type="ORF">RDB_LOCUS63141</name>
</gene>
<protein>
    <recommendedName>
        <fullName evidence="2">DUF7721 domain-containing protein</fullName>
    </recommendedName>
</protein>
<dbReference type="AlphaFoldDB" id="A0A8H3B690"/>
<feature type="region of interest" description="Disordered" evidence="1">
    <location>
        <begin position="16"/>
        <end position="67"/>
    </location>
</feature>
<evidence type="ECO:0000313" key="4">
    <source>
        <dbReference type="Proteomes" id="UP000663831"/>
    </source>
</evidence>
<dbReference type="Pfam" id="PF24845">
    <property type="entry name" value="DUF7721"/>
    <property type="match status" value="1"/>
</dbReference>
<dbReference type="EMBL" id="CAJMWV010001877">
    <property type="protein sequence ID" value="CAE6448333.1"/>
    <property type="molecule type" value="Genomic_DNA"/>
</dbReference>
<feature type="compositionally biased region" description="Gly residues" evidence="1">
    <location>
        <begin position="37"/>
        <end position="48"/>
    </location>
</feature>
<evidence type="ECO:0000256" key="1">
    <source>
        <dbReference type="SAM" id="MobiDB-lite"/>
    </source>
</evidence>
<dbReference type="PANTHER" id="PTHR39477">
    <property type="entry name" value="CHROMOSOME 8, WHOLE GENOME SHOTGUN SEQUENCE"/>
    <property type="match status" value="1"/>
</dbReference>
<feature type="domain" description="DUF7721" evidence="2">
    <location>
        <begin position="67"/>
        <end position="149"/>
    </location>
</feature>
<accession>A0A8H3B690</accession>
<dbReference type="InterPro" id="IPR056138">
    <property type="entry name" value="DUF7721"/>
</dbReference>
<sequence length="655" mass="70860">MDTFINLAKQGYETYNESQHGRHGGQGSPQGATSQGSYGGNPTQGGYGHNQPSSGGYDGSQYGPPIDHHAAVQNATQHSGGAGDPSLFDTALGFIKQNQSQHTEPINEQNVQSAHTEAYEKGKASSLDAGSLGAAAAMQVLKKFTSGEGSTGSGGGNTQSQLISLAMSEASKLFESQGSKSGQKQDAVNGAAMTIMKLLVQSKTGSGATNAGGNDLGSLLSLCQLNQSHHKLISDILTYVSDPVDLASFACTHSYLRFEAIRALYTTVKLASLRQTARFCRTITLHTPKSTGGLREYPGVHVQSLTFRPRALHTEYPPLPLNPCPNTVDHTPRPTAAFFRLLSEAIATLPHLTTLDLAWGFLYRHTHPTWTLDHIGTHRFLRTVHIDGVEDANALERFLVRHRPSDREGGCVGITSFENRSWLDLLDPSSPRGARVLKQFSPGLLPIMKTFSGPASMLKSMGVCADNLDKVKVWSWGYGSADEELAGIHEALAGNREHASGQENKPVGCGVINFTYVSKTLVEDVISLVGTYLPDVVHLTIEGYELGKTPLPEKLPYLPNLESITIVARATRPTEKPCGYRAVSYTRDSLGEAQSATSEITIWSLREGSIAQPTDTLERQEGYAKAWLEYRESSTPRLECVTWRPGPRDFHSMGP</sequence>
<organism evidence="3 4">
    <name type="scientific">Rhizoctonia solani</name>
    <dbReference type="NCBI Taxonomy" id="456999"/>
    <lineage>
        <taxon>Eukaryota</taxon>
        <taxon>Fungi</taxon>
        <taxon>Dikarya</taxon>
        <taxon>Basidiomycota</taxon>
        <taxon>Agaricomycotina</taxon>
        <taxon>Agaricomycetes</taxon>
        <taxon>Cantharellales</taxon>
        <taxon>Ceratobasidiaceae</taxon>
        <taxon>Rhizoctonia</taxon>
    </lineage>
</organism>
<feature type="region of interest" description="Disordered" evidence="1">
    <location>
        <begin position="98"/>
        <end position="117"/>
    </location>
</feature>
<proteinExistence type="predicted"/>
<comment type="caution">
    <text evidence="3">The sequence shown here is derived from an EMBL/GenBank/DDBJ whole genome shotgun (WGS) entry which is preliminary data.</text>
</comment>
<feature type="compositionally biased region" description="Polar residues" evidence="1">
    <location>
        <begin position="98"/>
        <end position="115"/>
    </location>
</feature>
<reference evidence="3" key="1">
    <citation type="submission" date="2021-01" db="EMBL/GenBank/DDBJ databases">
        <authorList>
            <person name="Kaushik A."/>
        </authorList>
    </citation>
    <scope>NUCLEOTIDE SEQUENCE</scope>
    <source>
        <strain evidence="3">AG3-1AP</strain>
    </source>
</reference>
<dbReference type="Proteomes" id="UP000663831">
    <property type="component" value="Unassembled WGS sequence"/>
</dbReference>